<evidence type="ECO:0000256" key="4">
    <source>
        <dbReference type="ARBA" id="ARBA00022692"/>
    </source>
</evidence>
<evidence type="ECO:0008006" key="12">
    <source>
        <dbReference type="Google" id="ProtNLM"/>
    </source>
</evidence>
<feature type="region of interest" description="Disordered" evidence="9">
    <location>
        <begin position="52"/>
        <end position="90"/>
    </location>
</feature>
<dbReference type="InterPro" id="IPR003369">
    <property type="entry name" value="TatA/B/E"/>
</dbReference>
<dbReference type="PANTHER" id="PTHR42982">
    <property type="entry name" value="SEC-INDEPENDENT PROTEIN TRANSLOCASE PROTEIN TATA"/>
    <property type="match status" value="1"/>
</dbReference>
<feature type="transmembrane region" description="Helical" evidence="10">
    <location>
        <begin position="6"/>
        <end position="24"/>
    </location>
</feature>
<evidence type="ECO:0000256" key="1">
    <source>
        <dbReference type="ARBA" id="ARBA00004162"/>
    </source>
</evidence>
<dbReference type="Pfam" id="PF02416">
    <property type="entry name" value="TatA_B_E"/>
    <property type="match status" value="1"/>
</dbReference>
<evidence type="ECO:0000256" key="6">
    <source>
        <dbReference type="ARBA" id="ARBA00022989"/>
    </source>
</evidence>
<dbReference type="AlphaFoldDB" id="A0A382R1E6"/>
<dbReference type="GO" id="GO:0043953">
    <property type="term" value="P:protein transport by the Tat complex"/>
    <property type="evidence" value="ECO:0007669"/>
    <property type="project" value="InterPro"/>
</dbReference>
<dbReference type="PANTHER" id="PTHR42982:SF1">
    <property type="entry name" value="SEC-INDEPENDENT PROTEIN TRANSLOCASE PROTEIN TATA"/>
    <property type="match status" value="1"/>
</dbReference>
<dbReference type="HAMAP" id="MF_00236">
    <property type="entry name" value="TatA_E"/>
    <property type="match status" value="1"/>
</dbReference>
<sequence>MGLGGFGMGEMVFIFLIVLLLFGAKRLPEIGSSLGKGIREFKGSVKEIEREFTVPDQPSQIHRSHAPPEPVSSDDDNDEGEPRKLFEVEV</sequence>
<gene>
    <name evidence="11" type="ORF">METZ01_LOCUS343911</name>
</gene>
<evidence type="ECO:0000256" key="8">
    <source>
        <dbReference type="ARBA" id="ARBA00023136"/>
    </source>
</evidence>
<feature type="compositionally biased region" description="Basic and acidic residues" evidence="9">
    <location>
        <begin position="80"/>
        <end position="90"/>
    </location>
</feature>
<keyword evidence="3" id="KW-1003">Cell membrane</keyword>
<keyword evidence="8 10" id="KW-0472">Membrane</keyword>
<evidence type="ECO:0000256" key="5">
    <source>
        <dbReference type="ARBA" id="ARBA00022927"/>
    </source>
</evidence>
<keyword evidence="4 10" id="KW-0812">Transmembrane</keyword>
<evidence type="ECO:0000256" key="7">
    <source>
        <dbReference type="ARBA" id="ARBA00023010"/>
    </source>
</evidence>
<dbReference type="EMBL" id="UINC01118137">
    <property type="protein sequence ID" value="SVC91057.1"/>
    <property type="molecule type" value="Genomic_DNA"/>
</dbReference>
<evidence type="ECO:0000256" key="9">
    <source>
        <dbReference type="SAM" id="MobiDB-lite"/>
    </source>
</evidence>
<evidence type="ECO:0000256" key="2">
    <source>
        <dbReference type="ARBA" id="ARBA00022448"/>
    </source>
</evidence>
<dbReference type="Gene3D" id="1.20.5.3310">
    <property type="match status" value="1"/>
</dbReference>
<evidence type="ECO:0000313" key="11">
    <source>
        <dbReference type="EMBL" id="SVC91057.1"/>
    </source>
</evidence>
<name>A0A382R1E6_9ZZZZ</name>
<dbReference type="NCBIfam" id="TIGR01411">
    <property type="entry name" value="tatAE"/>
    <property type="match status" value="1"/>
</dbReference>
<feature type="non-terminal residue" evidence="11">
    <location>
        <position position="90"/>
    </location>
</feature>
<keyword evidence="6 10" id="KW-1133">Transmembrane helix</keyword>
<keyword evidence="7" id="KW-0811">Translocation</keyword>
<proteinExistence type="inferred from homology"/>
<reference evidence="11" key="1">
    <citation type="submission" date="2018-05" db="EMBL/GenBank/DDBJ databases">
        <authorList>
            <person name="Lanie J.A."/>
            <person name="Ng W.-L."/>
            <person name="Kazmierczak K.M."/>
            <person name="Andrzejewski T.M."/>
            <person name="Davidsen T.M."/>
            <person name="Wayne K.J."/>
            <person name="Tettelin H."/>
            <person name="Glass J.I."/>
            <person name="Rusch D."/>
            <person name="Podicherti R."/>
            <person name="Tsui H.-C.T."/>
            <person name="Winkler M.E."/>
        </authorList>
    </citation>
    <scope>NUCLEOTIDE SEQUENCE</scope>
</reference>
<accession>A0A382R1E6</accession>
<dbReference type="GO" id="GO:0005886">
    <property type="term" value="C:plasma membrane"/>
    <property type="evidence" value="ECO:0007669"/>
    <property type="project" value="UniProtKB-SubCell"/>
</dbReference>
<comment type="subcellular location">
    <subcellularLocation>
        <location evidence="1">Cell membrane</location>
        <topology evidence="1">Single-pass membrane protein</topology>
    </subcellularLocation>
</comment>
<dbReference type="InterPro" id="IPR006312">
    <property type="entry name" value="TatA/E"/>
</dbReference>
<evidence type="ECO:0000256" key="3">
    <source>
        <dbReference type="ARBA" id="ARBA00022475"/>
    </source>
</evidence>
<protein>
    <recommendedName>
        <fullName evidence="12">Sec-independent protein translocase protein TatA</fullName>
    </recommendedName>
</protein>
<evidence type="ECO:0000256" key="10">
    <source>
        <dbReference type="SAM" id="Phobius"/>
    </source>
</evidence>
<keyword evidence="2" id="KW-0813">Transport</keyword>
<organism evidence="11">
    <name type="scientific">marine metagenome</name>
    <dbReference type="NCBI Taxonomy" id="408172"/>
    <lineage>
        <taxon>unclassified sequences</taxon>
        <taxon>metagenomes</taxon>
        <taxon>ecological metagenomes</taxon>
    </lineage>
</organism>
<keyword evidence="5" id="KW-0653">Protein transport</keyword>